<feature type="domain" description="Transposase IS200-like" evidence="1">
    <location>
        <begin position="3"/>
        <end position="117"/>
    </location>
</feature>
<dbReference type="SUPFAM" id="SSF143422">
    <property type="entry name" value="Transposase IS200-like"/>
    <property type="match status" value="1"/>
</dbReference>
<reference evidence="2 3" key="1">
    <citation type="submission" date="2016-11" db="EMBL/GenBank/DDBJ databases">
        <authorList>
            <person name="Jaros S."/>
            <person name="Januszkiewicz K."/>
            <person name="Wedrychowicz H."/>
        </authorList>
    </citation>
    <scope>NUCLEOTIDE SEQUENCE [LARGE SCALE GENOMIC DNA]</scope>
    <source>
        <strain evidence="2 3">DSM 27063</strain>
    </source>
</reference>
<dbReference type="PANTHER" id="PTHR33360">
    <property type="entry name" value="TRANSPOSASE FOR INSERTION SEQUENCE ELEMENT IS200"/>
    <property type="match status" value="1"/>
</dbReference>
<dbReference type="InterPro" id="IPR002686">
    <property type="entry name" value="Transposase_17"/>
</dbReference>
<evidence type="ECO:0000259" key="1">
    <source>
        <dbReference type="SMART" id="SM01321"/>
    </source>
</evidence>
<gene>
    <name evidence="2" type="ORF">SAMN05444280_11542</name>
</gene>
<dbReference type="Proteomes" id="UP000184050">
    <property type="component" value="Unassembled WGS sequence"/>
</dbReference>
<proteinExistence type="predicted"/>
<dbReference type="GO" id="GO:0006313">
    <property type="term" value="P:DNA transposition"/>
    <property type="evidence" value="ECO:0007669"/>
    <property type="project" value="InterPro"/>
</dbReference>
<dbReference type="PANTHER" id="PTHR33360:SF2">
    <property type="entry name" value="TRANSPOSASE FOR INSERTION SEQUENCE ELEMENT IS200"/>
    <property type="match status" value="1"/>
</dbReference>
<dbReference type="Gene3D" id="3.30.70.1290">
    <property type="entry name" value="Transposase IS200-like"/>
    <property type="match status" value="1"/>
</dbReference>
<dbReference type="OrthoDB" id="9797997at2"/>
<dbReference type="AlphaFoldDB" id="A0A1M6I123"/>
<protein>
    <submittedName>
        <fullName evidence="2">REP element-mobilizing transposase RayT</fullName>
    </submittedName>
</protein>
<evidence type="ECO:0000313" key="3">
    <source>
        <dbReference type="Proteomes" id="UP000184050"/>
    </source>
</evidence>
<dbReference type="Pfam" id="PF01797">
    <property type="entry name" value="Y1_Tnp"/>
    <property type="match status" value="1"/>
</dbReference>
<dbReference type="InterPro" id="IPR036515">
    <property type="entry name" value="Transposase_17_sf"/>
</dbReference>
<dbReference type="GO" id="GO:0004803">
    <property type="term" value="F:transposase activity"/>
    <property type="evidence" value="ECO:0007669"/>
    <property type="project" value="InterPro"/>
</dbReference>
<name>A0A1M6I123_9BACT</name>
<dbReference type="RefSeq" id="WP_073169249.1">
    <property type="nucleotide sequence ID" value="NZ_FQZE01000015.1"/>
</dbReference>
<evidence type="ECO:0000313" key="2">
    <source>
        <dbReference type="EMBL" id="SHJ28147.1"/>
    </source>
</evidence>
<sequence length="144" mass="16963">MSYVRIWIHAVWGTKERIPHFAGPVKNKVFDHIRKNAKEKGIFLFEISGHNEHVHCLISLTAEQTMAKVMQLLKGESSYWINKQKVVPGEFEWADEYFAVSVSESQVGRVRQYIRNQEEHHRKKSWGEEVDEFLNNYGFERMPG</sequence>
<keyword evidence="3" id="KW-1185">Reference proteome</keyword>
<dbReference type="SMART" id="SM01321">
    <property type="entry name" value="Y1_Tnp"/>
    <property type="match status" value="1"/>
</dbReference>
<organism evidence="2 3">
    <name type="scientific">Tangfeifania diversioriginum</name>
    <dbReference type="NCBI Taxonomy" id="1168035"/>
    <lineage>
        <taxon>Bacteria</taxon>
        <taxon>Pseudomonadati</taxon>
        <taxon>Bacteroidota</taxon>
        <taxon>Bacteroidia</taxon>
        <taxon>Marinilabiliales</taxon>
        <taxon>Prolixibacteraceae</taxon>
        <taxon>Tangfeifania</taxon>
    </lineage>
</organism>
<accession>A0A1M6I123</accession>
<dbReference type="NCBIfam" id="NF033573">
    <property type="entry name" value="transpos_IS200"/>
    <property type="match status" value="1"/>
</dbReference>
<dbReference type="EMBL" id="FQZE01000015">
    <property type="protein sequence ID" value="SHJ28147.1"/>
    <property type="molecule type" value="Genomic_DNA"/>
</dbReference>
<dbReference type="GO" id="GO:0003677">
    <property type="term" value="F:DNA binding"/>
    <property type="evidence" value="ECO:0007669"/>
    <property type="project" value="InterPro"/>
</dbReference>